<comment type="caution">
    <text evidence="3">The sequence shown here is derived from an EMBL/GenBank/DDBJ whole genome shotgun (WGS) entry which is preliminary data.</text>
</comment>
<keyword evidence="1" id="KW-0732">Signal</keyword>
<dbReference type="SUPFAM" id="SSF101908">
    <property type="entry name" value="Putative isomerase YbhE"/>
    <property type="match status" value="1"/>
</dbReference>
<dbReference type="NCBIfam" id="TIGR04131">
    <property type="entry name" value="Bac_Flav_CTERM"/>
    <property type="match status" value="1"/>
</dbReference>
<dbReference type="EMBL" id="JBAWKB010000001">
    <property type="protein sequence ID" value="MFH6771217.1"/>
    <property type="molecule type" value="Genomic_DNA"/>
</dbReference>
<protein>
    <submittedName>
        <fullName evidence="3">T9SS type B sorting domain-containing protein</fullName>
    </submittedName>
</protein>
<feature type="chain" id="PRO_5045301669" evidence="1">
    <location>
        <begin position="19"/>
        <end position="917"/>
    </location>
</feature>
<evidence type="ECO:0000313" key="4">
    <source>
        <dbReference type="Proteomes" id="UP001610100"/>
    </source>
</evidence>
<dbReference type="CDD" id="cd00146">
    <property type="entry name" value="PKD"/>
    <property type="match status" value="1"/>
</dbReference>
<dbReference type="InterPro" id="IPR013783">
    <property type="entry name" value="Ig-like_fold"/>
</dbReference>
<dbReference type="InterPro" id="IPR026341">
    <property type="entry name" value="T9SS_type_B"/>
</dbReference>
<accession>A0ABW7MWK6</accession>
<dbReference type="PROSITE" id="PS50093">
    <property type="entry name" value="PKD"/>
    <property type="match status" value="1"/>
</dbReference>
<keyword evidence="4" id="KW-1185">Reference proteome</keyword>
<evidence type="ECO:0000313" key="3">
    <source>
        <dbReference type="EMBL" id="MFH6771217.1"/>
    </source>
</evidence>
<dbReference type="InterPro" id="IPR035986">
    <property type="entry name" value="PKD_dom_sf"/>
</dbReference>
<feature type="domain" description="PKD" evidence="2">
    <location>
        <begin position="440"/>
        <end position="469"/>
    </location>
</feature>
<evidence type="ECO:0000256" key="1">
    <source>
        <dbReference type="SAM" id="SignalP"/>
    </source>
</evidence>
<gene>
    <name evidence="3" type="ORF">V8G58_04660</name>
</gene>
<reference evidence="3 4" key="1">
    <citation type="submission" date="2024-02" db="EMBL/GenBank/DDBJ databases">
        <title>A Gaetbulibacter species isolated from tidal flats and genomic insights of their niches.</title>
        <authorList>
            <person name="Ye Y."/>
        </authorList>
    </citation>
    <scope>NUCLEOTIDE SEQUENCE [LARGE SCALE GENOMIC DNA]</scope>
    <source>
        <strain evidence="3 4">KYW382</strain>
    </source>
</reference>
<dbReference type="RefSeq" id="WP_344740236.1">
    <property type="nucleotide sequence ID" value="NZ_BAABAY010000001.1"/>
</dbReference>
<proteinExistence type="predicted"/>
<dbReference type="Proteomes" id="UP001610100">
    <property type="component" value="Unassembled WGS sequence"/>
</dbReference>
<name>A0ABW7MWK6_9FLAO</name>
<dbReference type="Gene3D" id="2.60.40.10">
    <property type="entry name" value="Immunoglobulins"/>
    <property type="match status" value="1"/>
</dbReference>
<evidence type="ECO:0000259" key="2">
    <source>
        <dbReference type="PROSITE" id="PS50093"/>
    </source>
</evidence>
<dbReference type="InterPro" id="IPR000601">
    <property type="entry name" value="PKD_dom"/>
</dbReference>
<organism evidence="3 4">
    <name type="scientific">Gaetbulibacter aestuarii</name>
    <dbReference type="NCBI Taxonomy" id="1502358"/>
    <lineage>
        <taxon>Bacteria</taxon>
        <taxon>Pseudomonadati</taxon>
        <taxon>Bacteroidota</taxon>
        <taxon>Flavobacteriia</taxon>
        <taxon>Flavobacteriales</taxon>
        <taxon>Flavobacteriaceae</taxon>
        <taxon>Gaetbulibacter</taxon>
    </lineage>
</organism>
<sequence length="917" mass="101566">MKKLLVIIVFLMASMGFAQKESANWYFGVFAGMQFKTNTPTPLLDGKLSTSEGCATISNSNGDLLFYTDGVQVWDRKHDLMPNGFGLFGHSSSTESAIIIPKPGTTTHYYIFTVDLPSYYLKDVPEIHGVNYSEVDLNLNNGFGDIVPGTKNTPLITYNPNNATEKEFKSTEKITAVAHSDGTSIWVITYFINKFLAFKVDYNGVNVNPVISTVPESVNPVINAEGVNISAIGYLKASPDGSKLAIAHSSTFAGSPRSGRKKSGKVLLYDFDDSSGGVTNQRILLTNAYPYGVEFSPNSKLLYITNNVFNESDDFVEGNLFQYDVTSSNVANSRKTISTTQNIAGALQLALNGKIYRAGYKVATVGTSLSVIDNPDIPGTACNYSENSVGLGGNNKYVRLGLPPFIQSIFLFTFDYEFTCLGDATHFYITTDDVYDTVLWDFGDGETSTLEEPYHEYTVPGNYQVSLTLFQNGVKRDPFIKSIFIQEAPQVLDTTYDLVQCDSYDGDPNDGIATFDLDQANEPISLGNGADVKVFYYHTQNDAVNDTLKVNGLGPIYKNQSPDEVLYAKVYGLTSDCYNLATVKLKTTQPVNVGVQELFSCDYDNDGVADFDLAAKAAEIKSQLNLSTNVEITFYKTASAAAVGRNNLPDIYASNTDDIYIRVESDNSCYGEGTLQLFVKSFPELADQDIQICKTEYPYTISSGMNPALRNDYSYIWNTGATTPEIMVEAPGAYEVLVYDPNVDCEQTVLVNVKEYELPLIQDLNIDGHSINVALGNTPTEVFLYALDDPNGEFQDSGLFTGIREGEHELFVKDANSCQMVSKSFYIFGFPKYFTPNNDGSNDVWNVYGLDRDKYDISVLYIKIFDRYGKLLKTFNPFLTAGWDGTFNGKLLTPDDYWYYMQLPNGEEYRGHFSLKI</sequence>
<feature type="signal peptide" evidence="1">
    <location>
        <begin position="1"/>
        <end position="18"/>
    </location>
</feature>
<dbReference type="Pfam" id="PF13585">
    <property type="entry name" value="CHU_C"/>
    <property type="match status" value="1"/>
</dbReference>
<dbReference type="Pfam" id="PF18911">
    <property type="entry name" value="PKD_4"/>
    <property type="match status" value="1"/>
</dbReference>
<dbReference type="SUPFAM" id="SSF49299">
    <property type="entry name" value="PKD domain"/>
    <property type="match status" value="1"/>
</dbReference>